<dbReference type="AlphaFoldDB" id="A0ABD0REP1"/>
<dbReference type="PANTHER" id="PTHR13954">
    <property type="entry name" value="IRE1-RELATED"/>
    <property type="match status" value="1"/>
</dbReference>
<name>A0ABD0REP1_CIRMR</name>
<gene>
    <name evidence="1" type="ORF">M9458_005376</name>
</gene>
<accession>A0ABD0REP1</accession>
<protein>
    <submittedName>
        <fullName evidence="1">Uncharacterized protein</fullName>
    </submittedName>
</protein>
<comment type="caution">
    <text evidence="1">The sequence shown here is derived from an EMBL/GenBank/DDBJ whole genome shotgun (WGS) entry which is preliminary data.</text>
</comment>
<dbReference type="InterPro" id="IPR045133">
    <property type="entry name" value="IRE1/2-like"/>
</dbReference>
<reference evidence="1 2" key="1">
    <citation type="submission" date="2024-05" db="EMBL/GenBank/DDBJ databases">
        <title>Genome sequencing and assembly of Indian major carp, Cirrhinus mrigala (Hamilton, 1822).</title>
        <authorList>
            <person name="Mohindra V."/>
            <person name="Chowdhury L.M."/>
            <person name="Lal K."/>
            <person name="Jena J.K."/>
        </authorList>
    </citation>
    <scope>NUCLEOTIDE SEQUENCE [LARGE SCALE GENOMIC DNA]</scope>
    <source>
        <strain evidence="1">CM1030</strain>
        <tissue evidence="1">Blood</tissue>
    </source>
</reference>
<evidence type="ECO:0000313" key="1">
    <source>
        <dbReference type="EMBL" id="KAL0196836.1"/>
    </source>
</evidence>
<feature type="non-terminal residue" evidence="1">
    <location>
        <position position="62"/>
    </location>
</feature>
<keyword evidence="2" id="KW-1185">Reference proteome</keyword>
<dbReference type="EMBL" id="JAMKFB020000003">
    <property type="protein sequence ID" value="KAL0196836.1"/>
    <property type="molecule type" value="Genomic_DNA"/>
</dbReference>
<organism evidence="1 2">
    <name type="scientific">Cirrhinus mrigala</name>
    <name type="common">Mrigala</name>
    <dbReference type="NCBI Taxonomy" id="683832"/>
    <lineage>
        <taxon>Eukaryota</taxon>
        <taxon>Metazoa</taxon>
        <taxon>Chordata</taxon>
        <taxon>Craniata</taxon>
        <taxon>Vertebrata</taxon>
        <taxon>Euteleostomi</taxon>
        <taxon>Actinopterygii</taxon>
        <taxon>Neopterygii</taxon>
        <taxon>Teleostei</taxon>
        <taxon>Ostariophysi</taxon>
        <taxon>Cypriniformes</taxon>
        <taxon>Cyprinidae</taxon>
        <taxon>Labeoninae</taxon>
        <taxon>Labeonini</taxon>
        <taxon>Cirrhinus</taxon>
    </lineage>
</organism>
<feature type="non-terminal residue" evidence="1">
    <location>
        <position position="1"/>
    </location>
</feature>
<proteinExistence type="predicted"/>
<dbReference type="PANTHER" id="PTHR13954:SF28">
    <property type="match status" value="1"/>
</dbReference>
<dbReference type="Gene3D" id="1.10.510.10">
    <property type="entry name" value="Transferase(Phosphotransferase) domain 1"/>
    <property type="match status" value="1"/>
</dbReference>
<sequence>VAGMLTYYILSDGKHPFGDGIRREVNISKGNHSLGDIQDIAAKDLVEWMINKDKDERPTIDK</sequence>
<dbReference type="Proteomes" id="UP001529510">
    <property type="component" value="Unassembled WGS sequence"/>
</dbReference>
<evidence type="ECO:0000313" key="2">
    <source>
        <dbReference type="Proteomes" id="UP001529510"/>
    </source>
</evidence>